<gene>
    <name evidence="1" type="ORF">AWC30_02155</name>
</gene>
<keyword evidence="2" id="KW-1185">Reference proteome</keyword>
<dbReference type="EMBL" id="LQPZ01000006">
    <property type="protein sequence ID" value="ORX08524.1"/>
    <property type="molecule type" value="Genomic_DNA"/>
</dbReference>
<dbReference type="AlphaFoldDB" id="A0A1X2EQU8"/>
<dbReference type="OrthoDB" id="4763489at2"/>
<organism evidence="1 2">
    <name type="scientific">Mycolicibacillus trivialis</name>
    <dbReference type="NCBI Taxonomy" id="1798"/>
    <lineage>
        <taxon>Bacteria</taxon>
        <taxon>Bacillati</taxon>
        <taxon>Actinomycetota</taxon>
        <taxon>Actinomycetes</taxon>
        <taxon>Mycobacteriales</taxon>
        <taxon>Mycobacteriaceae</taxon>
        <taxon>Mycolicibacillus</taxon>
    </lineage>
</organism>
<accession>A0A1X2EQU8</accession>
<dbReference type="Proteomes" id="UP000193090">
    <property type="component" value="Unassembled WGS sequence"/>
</dbReference>
<evidence type="ECO:0000313" key="1">
    <source>
        <dbReference type="EMBL" id="ORX08524.1"/>
    </source>
</evidence>
<reference evidence="1 2" key="1">
    <citation type="submission" date="2016-01" db="EMBL/GenBank/DDBJ databases">
        <title>The new phylogeny of the genus Mycobacterium.</title>
        <authorList>
            <person name="Tarcisio F."/>
            <person name="Conor M."/>
            <person name="Antonella G."/>
            <person name="Elisabetta G."/>
            <person name="Giulia F.S."/>
            <person name="Sara T."/>
            <person name="Anna F."/>
            <person name="Clotilde B."/>
            <person name="Roberto B."/>
            <person name="Veronica D.S."/>
            <person name="Fabio R."/>
            <person name="Monica P."/>
            <person name="Olivier J."/>
            <person name="Enrico T."/>
            <person name="Nicola S."/>
        </authorList>
    </citation>
    <scope>NUCLEOTIDE SEQUENCE [LARGE SCALE GENOMIC DNA]</scope>
    <source>
        <strain evidence="1 2">DSM 44153</strain>
    </source>
</reference>
<dbReference type="STRING" id="1798.AWC30_02155"/>
<proteinExistence type="predicted"/>
<sequence>MTGHILDPATTPELASMPATVQRVVIAADDPTADPPPFYNLILGSPVTVEIDGVTANLGMATGVDPDRHWVVVDLLGPMLSERGLTVAPA</sequence>
<evidence type="ECO:0000313" key="2">
    <source>
        <dbReference type="Proteomes" id="UP000193090"/>
    </source>
</evidence>
<name>A0A1X2EQU8_9MYCO</name>
<protein>
    <submittedName>
        <fullName evidence="1">Uncharacterized protein</fullName>
    </submittedName>
</protein>
<comment type="caution">
    <text evidence="1">The sequence shown here is derived from an EMBL/GenBank/DDBJ whole genome shotgun (WGS) entry which is preliminary data.</text>
</comment>